<reference evidence="2 3" key="1">
    <citation type="submission" date="2014-02" db="EMBL/GenBank/DDBJ databases">
        <title>Transposable element dynamics among asymbiotic and ectomycorrhizal Amanita fungi.</title>
        <authorList>
            <consortium name="DOE Joint Genome Institute"/>
            <person name="Hess J."/>
            <person name="Skrede I."/>
            <person name="Wolfe B."/>
            <person name="LaButti K."/>
            <person name="Ohm R.A."/>
            <person name="Grigoriev I.V."/>
            <person name="Pringle A."/>
        </authorList>
    </citation>
    <scope>NUCLEOTIDE SEQUENCE [LARGE SCALE GENOMIC DNA]</scope>
    <source>
        <strain evidence="2 3">SKay4041</strain>
    </source>
</reference>
<dbReference type="GO" id="GO:0008251">
    <property type="term" value="F:tRNA-specific adenosine deaminase activity"/>
    <property type="evidence" value="ECO:0007669"/>
    <property type="project" value="TreeGrafter"/>
</dbReference>
<gene>
    <name evidence="2" type="ORF">AMATHDRAFT_139845</name>
</gene>
<dbReference type="Proteomes" id="UP000242287">
    <property type="component" value="Unassembled WGS sequence"/>
</dbReference>
<protein>
    <recommendedName>
        <fullName evidence="1">A to I editase domain-containing protein</fullName>
    </recommendedName>
</protein>
<proteinExistence type="predicted"/>
<feature type="domain" description="A to I editase" evidence="1">
    <location>
        <begin position="44"/>
        <end position="394"/>
    </location>
</feature>
<evidence type="ECO:0000313" key="3">
    <source>
        <dbReference type="Proteomes" id="UP000242287"/>
    </source>
</evidence>
<dbReference type="GO" id="GO:0003725">
    <property type="term" value="F:double-stranded RNA binding"/>
    <property type="evidence" value="ECO:0007669"/>
    <property type="project" value="TreeGrafter"/>
</dbReference>
<name>A0A2A9NXM7_9AGAR</name>
<dbReference type="GO" id="GO:0006382">
    <property type="term" value="P:adenosine to inosine editing"/>
    <property type="evidence" value="ECO:0007669"/>
    <property type="project" value="TreeGrafter"/>
</dbReference>
<dbReference type="Pfam" id="PF02137">
    <property type="entry name" value="A_deamin"/>
    <property type="match status" value="1"/>
</dbReference>
<dbReference type="GO" id="GO:0006396">
    <property type="term" value="P:RNA processing"/>
    <property type="evidence" value="ECO:0007669"/>
    <property type="project" value="InterPro"/>
</dbReference>
<dbReference type="PANTHER" id="PTHR10910:SF62">
    <property type="entry name" value="AT07585P-RELATED"/>
    <property type="match status" value="1"/>
</dbReference>
<dbReference type="PROSITE" id="PS50141">
    <property type="entry name" value="A_DEAMIN_EDITASE"/>
    <property type="match status" value="1"/>
</dbReference>
<dbReference type="GO" id="GO:0003726">
    <property type="term" value="F:double-stranded RNA adenosine deaminase activity"/>
    <property type="evidence" value="ECO:0007669"/>
    <property type="project" value="TreeGrafter"/>
</dbReference>
<dbReference type="EMBL" id="KZ301978">
    <property type="protein sequence ID" value="PFH52543.1"/>
    <property type="molecule type" value="Genomic_DNA"/>
</dbReference>
<dbReference type="AlphaFoldDB" id="A0A2A9NXM7"/>
<evidence type="ECO:0000259" key="1">
    <source>
        <dbReference type="PROSITE" id="PS50141"/>
    </source>
</evidence>
<dbReference type="OrthoDB" id="10268011at2759"/>
<accession>A0A2A9NXM7</accession>
<dbReference type="GO" id="GO:0005730">
    <property type="term" value="C:nucleolus"/>
    <property type="evidence" value="ECO:0007669"/>
    <property type="project" value="TreeGrafter"/>
</dbReference>
<sequence length="410" mass="45846">MADTDDAVHTILNLYSSLSYTPPYSHYTILAAFYLSSTQNKIISLATGTKCLPTTRFPARGEALHDSHAEIVARRAALRWFLEEILRYHTLNNSEWIYWDVTRGKYSLLAGVELNLYISSIPCGDASMRYLTATQNEEMARLKDLVPNGTIPGDLLSNNSGISRGRDVYARLGVLRTKPGRADSPPTICMSCSDKIALWNVVGIQGALGSRLFTPLYLTSIVIGEVAELDGTMKSTITEDCERAFWGRLAGEIRDLPDGYSVHKPAIHFTTLPFMHSRTQREKLSPGSSSSNESLCWVAERTSFEVLINGFKHGVSPKHRLRDKSRPLVCKLSLFQCLNSLHSILQSITNMKVSQTYHDLKKAEKQYQRVKSVLKDDKAPFSGWIRSGESWESFFVNGEVLNEVVIQASS</sequence>
<dbReference type="InterPro" id="IPR002466">
    <property type="entry name" value="A_deamin"/>
</dbReference>
<organism evidence="2 3">
    <name type="scientific">Amanita thiersii Skay4041</name>
    <dbReference type="NCBI Taxonomy" id="703135"/>
    <lineage>
        <taxon>Eukaryota</taxon>
        <taxon>Fungi</taxon>
        <taxon>Dikarya</taxon>
        <taxon>Basidiomycota</taxon>
        <taxon>Agaricomycotina</taxon>
        <taxon>Agaricomycetes</taxon>
        <taxon>Agaricomycetidae</taxon>
        <taxon>Agaricales</taxon>
        <taxon>Pluteineae</taxon>
        <taxon>Amanitaceae</taxon>
        <taxon>Amanita</taxon>
    </lineage>
</organism>
<dbReference type="PANTHER" id="PTHR10910">
    <property type="entry name" value="EUKARYOTE SPECIFIC DSRNA BINDING PROTEIN"/>
    <property type="match status" value="1"/>
</dbReference>
<dbReference type="STRING" id="703135.A0A2A9NXM7"/>
<evidence type="ECO:0000313" key="2">
    <source>
        <dbReference type="EMBL" id="PFH52543.1"/>
    </source>
</evidence>
<dbReference type="SMART" id="SM00552">
    <property type="entry name" value="ADEAMc"/>
    <property type="match status" value="1"/>
</dbReference>
<dbReference type="GO" id="GO:0005737">
    <property type="term" value="C:cytoplasm"/>
    <property type="evidence" value="ECO:0007669"/>
    <property type="project" value="TreeGrafter"/>
</dbReference>
<keyword evidence="3" id="KW-1185">Reference proteome</keyword>